<evidence type="ECO:0000256" key="1">
    <source>
        <dbReference type="ARBA" id="ARBA00022723"/>
    </source>
</evidence>
<dbReference type="InterPro" id="IPR009145">
    <property type="entry name" value="U2AF_small"/>
</dbReference>
<dbReference type="Proteomes" id="UP000031056">
    <property type="component" value="Unassembled WGS sequence"/>
</dbReference>
<keyword evidence="3 5" id="KW-0863">Zinc-finger</keyword>
<dbReference type="GO" id="GO:0003723">
    <property type="term" value="F:RNA binding"/>
    <property type="evidence" value="ECO:0007669"/>
    <property type="project" value="InterPro"/>
</dbReference>
<dbReference type="AlphaFoldDB" id="A0A0B2UM58"/>
<keyword evidence="9" id="KW-1185">Reference proteome</keyword>
<evidence type="ECO:0000313" key="9">
    <source>
        <dbReference type="Proteomes" id="UP000031056"/>
    </source>
</evidence>
<comment type="caution">
    <text evidence="8">The sequence shown here is derived from an EMBL/GenBank/DDBJ whole genome shotgun (WGS) entry which is preliminary data.</text>
</comment>
<protein>
    <recommendedName>
        <fullName evidence="7">C3H1-type domain-containing protein</fullName>
    </recommendedName>
</protein>
<accession>A0A0B2UM58</accession>
<feature type="compositionally biased region" description="Polar residues" evidence="6">
    <location>
        <begin position="207"/>
        <end position="220"/>
    </location>
</feature>
<dbReference type="VEuPathDB" id="MicrosporidiaDB:M896_021790"/>
<feature type="zinc finger region" description="C3H1-type" evidence="5">
    <location>
        <begin position="139"/>
        <end position="161"/>
    </location>
</feature>
<dbReference type="SMART" id="SM00356">
    <property type="entry name" value="ZnF_C3H1"/>
    <property type="match status" value="2"/>
</dbReference>
<reference evidence="8 9" key="1">
    <citation type="journal article" date="2014" name="MBio">
        <title>The Ordospora colligata genome; evolution of extreme reduction in microsporidia and host-to-parasite horizontal gene transfer.</title>
        <authorList>
            <person name="Pombert J.-F."/>
            <person name="Haag K.L."/>
            <person name="Beidas S."/>
            <person name="Ebert D."/>
            <person name="Keeling P.J."/>
        </authorList>
    </citation>
    <scope>NUCLEOTIDE SEQUENCE [LARGE SCALE GENOMIC DNA]</scope>
    <source>
        <strain evidence="8 9">OC4</strain>
    </source>
</reference>
<organism evidence="8 9">
    <name type="scientific">Ordospora colligata OC4</name>
    <dbReference type="NCBI Taxonomy" id="1354746"/>
    <lineage>
        <taxon>Eukaryota</taxon>
        <taxon>Fungi</taxon>
        <taxon>Fungi incertae sedis</taxon>
        <taxon>Microsporidia</taxon>
        <taxon>Ordosporidae</taxon>
        <taxon>Ordospora</taxon>
    </lineage>
</organism>
<feature type="zinc finger region" description="C3H1-type" evidence="5">
    <location>
        <begin position="3"/>
        <end position="31"/>
    </location>
</feature>
<feature type="domain" description="C3H1-type" evidence="7">
    <location>
        <begin position="3"/>
        <end position="31"/>
    </location>
</feature>
<dbReference type="InterPro" id="IPR012677">
    <property type="entry name" value="Nucleotide-bd_a/b_plait_sf"/>
</dbReference>
<dbReference type="OrthoDB" id="423462at2759"/>
<feature type="region of interest" description="Disordered" evidence="6">
    <location>
        <begin position="201"/>
        <end position="252"/>
    </location>
</feature>
<dbReference type="PANTHER" id="PTHR12620">
    <property type="entry name" value="U2 SNRNP AUXILIARY FACTOR, SMALL SUBUNIT"/>
    <property type="match status" value="1"/>
</dbReference>
<proteinExistence type="predicted"/>
<keyword evidence="1 5" id="KW-0479">Metal-binding</keyword>
<evidence type="ECO:0000259" key="7">
    <source>
        <dbReference type="PROSITE" id="PS50103"/>
    </source>
</evidence>
<evidence type="ECO:0000313" key="8">
    <source>
        <dbReference type="EMBL" id="KHN70339.1"/>
    </source>
</evidence>
<dbReference type="Pfam" id="PF00642">
    <property type="entry name" value="zf-CCCH"/>
    <property type="match status" value="1"/>
</dbReference>
<dbReference type="GO" id="GO:0089701">
    <property type="term" value="C:U2AF complex"/>
    <property type="evidence" value="ECO:0007669"/>
    <property type="project" value="InterPro"/>
</dbReference>
<dbReference type="GO" id="GO:0000398">
    <property type="term" value="P:mRNA splicing, via spliceosome"/>
    <property type="evidence" value="ECO:0007669"/>
    <property type="project" value="InterPro"/>
</dbReference>
<dbReference type="FunCoup" id="A0A0B2UM58">
    <property type="interactions" value="204"/>
</dbReference>
<dbReference type="GeneID" id="26261274"/>
<gene>
    <name evidence="8" type="ORF">M896_021790</name>
</gene>
<evidence type="ECO:0000256" key="2">
    <source>
        <dbReference type="ARBA" id="ARBA00022737"/>
    </source>
</evidence>
<dbReference type="PRINTS" id="PR01848">
    <property type="entry name" value="U2AUXFACTOR"/>
</dbReference>
<keyword evidence="2" id="KW-0677">Repeat</keyword>
<dbReference type="EMBL" id="JOKQ01000002">
    <property type="protein sequence ID" value="KHN70339.1"/>
    <property type="molecule type" value="Genomic_DNA"/>
</dbReference>
<dbReference type="PROSITE" id="PS50103">
    <property type="entry name" value="ZF_C3H1"/>
    <property type="match status" value="2"/>
</dbReference>
<dbReference type="GO" id="GO:0008270">
    <property type="term" value="F:zinc ion binding"/>
    <property type="evidence" value="ECO:0007669"/>
    <property type="project" value="UniProtKB-KW"/>
</dbReference>
<dbReference type="SUPFAM" id="SSF54928">
    <property type="entry name" value="RNA-binding domain, RBD"/>
    <property type="match status" value="1"/>
</dbReference>
<name>A0A0B2UM58_9MICR</name>
<dbReference type="Gene3D" id="3.30.70.330">
    <property type="match status" value="1"/>
</dbReference>
<dbReference type="STRING" id="1354746.A0A0B2UM58"/>
<dbReference type="InParanoid" id="A0A0B2UM58"/>
<evidence type="ECO:0000256" key="4">
    <source>
        <dbReference type="ARBA" id="ARBA00022833"/>
    </source>
</evidence>
<evidence type="ECO:0000256" key="6">
    <source>
        <dbReference type="SAM" id="MobiDB-lite"/>
    </source>
</evidence>
<dbReference type="InterPro" id="IPR035979">
    <property type="entry name" value="RBD_domain_sf"/>
</dbReference>
<evidence type="ECO:0000256" key="3">
    <source>
        <dbReference type="ARBA" id="ARBA00022771"/>
    </source>
</evidence>
<evidence type="ECO:0000256" key="5">
    <source>
        <dbReference type="PROSITE-ProRule" id="PRU00723"/>
    </source>
</evidence>
<sequence>MPSSKEEKCMFYLKTNGCRYGSECTKTHIIPSNSRIVVVKNMYLYPKNDSTSTLSVNALQIHFDLFYEDWFSEVSIEYGPVKKLVIASNRCTHLQGNIYIEFFEEQSAFKCTRAISKRYYCGKRIASELGCSDRISDGICAEYNRGCCSKEDLCGFIHAKNPSSDLERELFDAQNLLYTQKEYQNMASQEHNKHTTYIEDNKMHNSRYPNEYNQDNYSRNTQDESTKRIKYNINRGYNRNKEMQHNQRSHRY</sequence>
<keyword evidence="4 5" id="KW-0862">Zinc</keyword>
<dbReference type="InterPro" id="IPR000571">
    <property type="entry name" value="Znf_CCCH"/>
</dbReference>
<dbReference type="RefSeq" id="XP_014564381.1">
    <property type="nucleotide sequence ID" value="XM_014708895.1"/>
</dbReference>
<dbReference type="HOGENOM" id="CLU_059852_3_0_1"/>
<feature type="domain" description="C3H1-type" evidence="7">
    <location>
        <begin position="139"/>
        <end position="161"/>
    </location>
</feature>